<dbReference type="Pfam" id="PF00326">
    <property type="entry name" value="Peptidase_S9"/>
    <property type="match status" value="1"/>
</dbReference>
<sequence length="899" mass="100582">MPSLGGSDDRMEADHFIIDHDTDDENPYNRDKVPRTSESDSDVDESSLDREFLEKDSRFLDEPSMEEGHGLDGRNASGYQNYAYPSTIKRSRGRQSKMFIFGLCCILLGAAAIGMLAGSAFQSSSTTYTRKGGTKHLTMDHIFNGTFSPHLENIAWVKEAGDGIYSIRNDDGDILLRSVADNSTDRILVTASDIRDPNSLGDNTPLAFTDWRLSADMQYLLLKTSHRKLWRHSSFGNYFIHRLADHVTFPLRVPESPAKIAYAEWSPKGHHIAFVYENDLFVVDSAEIDLTIAGPKPPRPTRVTDDGSSHVFNGVPDWVYEEEVFQSNSALWWNPLGDTIAFLKSDEANVRDYTLQYYNPSGEAMDPQPYPENFVMKYPKPGTPNPLVTVHSYAIATQATVKQTVRTLTWPGSMPLADRIILEVGWVGDRDLLVKEVDRAARKGSVVIFAKGQNEGKVTRILGKEGEEGDDGWIDHSQNAIPIPGDVPGYLDVVPTKDGYPHVALFAPVTSGEPIWISKGEWEVANGISGVDLEKGIVYFMAANPSMERHLYSARLPSSHMAANLESFESSMQILTDTTVPGYYMTSFSPYGGYYMLVNMGPDVPWQKLVKVGQEDQAVIIADNAALNQTSSEFCLPIVTYTTVETDGVLLNVMETMPPNMDTSGRKKYPVLLNPYGGPNSQSADVRFRRDWHHYLACEKKIIVLTVDGRGTGLQGRPFRNVIRDDLGRYEVIDQVNAAREWAKKRYVDIKRIGIWGWSYGGFLTSKVIEADSGVISLGMAVAPVTNWLYYDSIYTERYMSTPAENPTGYITSAVNNVTAFNDAEFLLAHGSGDDNVHYANTANLLEKFTQADVRNFRFRMFTDSNHAMSGRHAYRELYEYLNAFLDEKWGTKLSSNRL</sequence>
<keyword evidence="6 14" id="KW-0812">Transmembrane</keyword>
<keyword evidence="12" id="KW-0325">Glycoprotein</keyword>
<feature type="region of interest" description="Disordered" evidence="13">
    <location>
        <begin position="1"/>
        <end position="76"/>
    </location>
</feature>
<keyword evidence="3" id="KW-0031">Aminopeptidase</keyword>
<keyword evidence="4" id="KW-0926">Vacuole</keyword>
<evidence type="ECO:0000313" key="17">
    <source>
        <dbReference type="EMBL" id="GHJ88595.1"/>
    </source>
</evidence>
<evidence type="ECO:0000256" key="14">
    <source>
        <dbReference type="SAM" id="Phobius"/>
    </source>
</evidence>
<evidence type="ECO:0000256" key="7">
    <source>
        <dbReference type="ARBA" id="ARBA00022801"/>
    </source>
</evidence>
<feature type="compositionally biased region" description="Basic and acidic residues" evidence="13">
    <location>
        <begin position="7"/>
        <end position="20"/>
    </location>
</feature>
<accession>A0A8H3TWN7</accession>
<keyword evidence="8" id="KW-0720">Serine protease</keyword>
<dbReference type="Pfam" id="PF00930">
    <property type="entry name" value="DPPIV_N"/>
    <property type="match status" value="1"/>
</dbReference>
<evidence type="ECO:0000256" key="3">
    <source>
        <dbReference type="ARBA" id="ARBA00022438"/>
    </source>
</evidence>
<dbReference type="InterPro" id="IPR002471">
    <property type="entry name" value="Pept_S9_AS"/>
</dbReference>
<dbReference type="GO" id="GO:0005886">
    <property type="term" value="C:plasma membrane"/>
    <property type="evidence" value="ECO:0007669"/>
    <property type="project" value="TreeGrafter"/>
</dbReference>
<protein>
    <recommendedName>
        <fullName evidence="19">Dipeptidyl aminopeptidase</fullName>
    </recommendedName>
</protein>
<dbReference type="EMBL" id="BLZA01000030">
    <property type="protein sequence ID" value="GHJ88595.1"/>
    <property type="molecule type" value="Genomic_DNA"/>
</dbReference>
<dbReference type="GO" id="GO:0006508">
    <property type="term" value="P:proteolysis"/>
    <property type="evidence" value="ECO:0007669"/>
    <property type="project" value="UniProtKB-KW"/>
</dbReference>
<dbReference type="GO" id="GO:0004177">
    <property type="term" value="F:aminopeptidase activity"/>
    <property type="evidence" value="ECO:0007669"/>
    <property type="project" value="UniProtKB-KW"/>
</dbReference>
<evidence type="ECO:0000256" key="13">
    <source>
        <dbReference type="SAM" id="MobiDB-lite"/>
    </source>
</evidence>
<evidence type="ECO:0000256" key="11">
    <source>
        <dbReference type="ARBA" id="ARBA00023136"/>
    </source>
</evidence>
<keyword evidence="7" id="KW-0378">Hydrolase</keyword>
<proteinExistence type="inferred from homology"/>
<evidence type="ECO:0000256" key="2">
    <source>
        <dbReference type="ARBA" id="ARBA00006150"/>
    </source>
</evidence>
<evidence type="ECO:0000256" key="5">
    <source>
        <dbReference type="ARBA" id="ARBA00022670"/>
    </source>
</evidence>
<dbReference type="PROSITE" id="PS00708">
    <property type="entry name" value="PRO_ENDOPEP_SER"/>
    <property type="match status" value="1"/>
</dbReference>
<dbReference type="PANTHER" id="PTHR11731:SF200">
    <property type="entry name" value="DIPEPTIDYL PEPTIDASE 10, ISOFORM B"/>
    <property type="match status" value="1"/>
</dbReference>
<keyword evidence="11 14" id="KW-0472">Membrane</keyword>
<evidence type="ECO:0000259" key="16">
    <source>
        <dbReference type="Pfam" id="PF00930"/>
    </source>
</evidence>
<organism evidence="17 18">
    <name type="scientific">Naganishia liquefaciens</name>
    <dbReference type="NCBI Taxonomy" id="104408"/>
    <lineage>
        <taxon>Eukaryota</taxon>
        <taxon>Fungi</taxon>
        <taxon>Dikarya</taxon>
        <taxon>Basidiomycota</taxon>
        <taxon>Agaricomycotina</taxon>
        <taxon>Tremellomycetes</taxon>
        <taxon>Filobasidiales</taxon>
        <taxon>Filobasidiaceae</taxon>
        <taxon>Naganishia</taxon>
    </lineage>
</organism>
<comment type="similarity">
    <text evidence="2">Belongs to the peptidase S9B family.</text>
</comment>
<evidence type="ECO:0000256" key="4">
    <source>
        <dbReference type="ARBA" id="ARBA00022554"/>
    </source>
</evidence>
<gene>
    <name evidence="17" type="ORF">NliqN6_4997</name>
</gene>
<keyword evidence="18" id="KW-1185">Reference proteome</keyword>
<dbReference type="GO" id="GO:0004252">
    <property type="term" value="F:serine-type endopeptidase activity"/>
    <property type="evidence" value="ECO:0007669"/>
    <property type="project" value="InterPro"/>
</dbReference>
<dbReference type="InterPro" id="IPR029058">
    <property type="entry name" value="AB_hydrolase_fold"/>
</dbReference>
<feature type="domain" description="Dipeptidylpeptidase IV N-terminal" evidence="16">
    <location>
        <begin position="214"/>
        <end position="606"/>
    </location>
</feature>
<evidence type="ECO:0000256" key="10">
    <source>
        <dbReference type="ARBA" id="ARBA00022989"/>
    </source>
</evidence>
<feature type="compositionally biased region" description="Basic and acidic residues" evidence="13">
    <location>
        <begin position="27"/>
        <end position="38"/>
    </location>
</feature>
<reference evidence="17" key="1">
    <citation type="submission" date="2020-07" db="EMBL/GenBank/DDBJ databases">
        <title>Draft Genome Sequence of a Deep-Sea Yeast, Naganishia (Cryptococcus) liquefaciens strain N6.</title>
        <authorList>
            <person name="Han Y.W."/>
            <person name="Kajitani R."/>
            <person name="Morimoto H."/>
            <person name="Parhat M."/>
            <person name="Tsubouchi H."/>
            <person name="Bakenova O."/>
            <person name="Ogata M."/>
            <person name="Argunhan B."/>
            <person name="Aoki R."/>
            <person name="Kajiwara S."/>
            <person name="Itoh T."/>
            <person name="Iwasaki H."/>
        </authorList>
    </citation>
    <scope>NUCLEOTIDE SEQUENCE</scope>
    <source>
        <strain evidence="17">N6</strain>
    </source>
</reference>
<keyword evidence="9" id="KW-0735">Signal-anchor</keyword>
<evidence type="ECO:0000256" key="9">
    <source>
        <dbReference type="ARBA" id="ARBA00022968"/>
    </source>
</evidence>
<evidence type="ECO:0000256" key="6">
    <source>
        <dbReference type="ARBA" id="ARBA00022692"/>
    </source>
</evidence>
<dbReference type="AlphaFoldDB" id="A0A8H3TWN7"/>
<dbReference type="GO" id="GO:0005774">
    <property type="term" value="C:vacuolar membrane"/>
    <property type="evidence" value="ECO:0007669"/>
    <property type="project" value="UniProtKB-SubCell"/>
</dbReference>
<dbReference type="InterPro" id="IPR001375">
    <property type="entry name" value="Peptidase_S9_cat"/>
</dbReference>
<evidence type="ECO:0000256" key="8">
    <source>
        <dbReference type="ARBA" id="ARBA00022825"/>
    </source>
</evidence>
<dbReference type="InterPro" id="IPR002469">
    <property type="entry name" value="Peptidase_S9B_N"/>
</dbReference>
<name>A0A8H3TWN7_9TREE</name>
<dbReference type="SUPFAM" id="SSF82171">
    <property type="entry name" value="DPP6 N-terminal domain-like"/>
    <property type="match status" value="1"/>
</dbReference>
<comment type="subcellular location">
    <subcellularLocation>
        <location evidence="1">Vacuole membrane</location>
        <topology evidence="1">Single-pass type II membrane protein</topology>
    </subcellularLocation>
</comment>
<evidence type="ECO:0008006" key="19">
    <source>
        <dbReference type="Google" id="ProtNLM"/>
    </source>
</evidence>
<comment type="caution">
    <text evidence="17">The sequence shown here is derived from an EMBL/GenBank/DDBJ whole genome shotgun (WGS) entry which is preliminary data.</text>
</comment>
<keyword evidence="10 14" id="KW-1133">Transmembrane helix</keyword>
<dbReference type="PANTHER" id="PTHR11731">
    <property type="entry name" value="PROTEASE FAMILY S9B,C DIPEPTIDYL-PEPTIDASE IV-RELATED"/>
    <property type="match status" value="1"/>
</dbReference>
<evidence type="ECO:0000313" key="18">
    <source>
        <dbReference type="Proteomes" id="UP000620104"/>
    </source>
</evidence>
<evidence type="ECO:0000256" key="1">
    <source>
        <dbReference type="ARBA" id="ARBA00004576"/>
    </source>
</evidence>
<feature type="transmembrane region" description="Helical" evidence="14">
    <location>
        <begin position="98"/>
        <end position="121"/>
    </location>
</feature>
<keyword evidence="5" id="KW-0645">Protease</keyword>
<dbReference type="OrthoDB" id="16520at2759"/>
<dbReference type="Proteomes" id="UP000620104">
    <property type="component" value="Unassembled WGS sequence"/>
</dbReference>
<dbReference type="InterPro" id="IPR050278">
    <property type="entry name" value="Serine_Prot_S9B/DPPIV"/>
</dbReference>
<dbReference type="FunFam" id="3.40.50.1820:FF:000003">
    <property type="entry name" value="Dipeptidyl peptidase 4"/>
    <property type="match status" value="1"/>
</dbReference>
<evidence type="ECO:0000256" key="12">
    <source>
        <dbReference type="ARBA" id="ARBA00023180"/>
    </source>
</evidence>
<evidence type="ECO:0000259" key="15">
    <source>
        <dbReference type="Pfam" id="PF00326"/>
    </source>
</evidence>
<dbReference type="Gene3D" id="3.40.50.1820">
    <property type="entry name" value="alpha/beta hydrolase"/>
    <property type="match status" value="1"/>
</dbReference>
<feature type="compositionally biased region" description="Basic and acidic residues" evidence="13">
    <location>
        <begin position="47"/>
        <end position="72"/>
    </location>
</feature>
<dbReference type="Gene3D" id="2.140.10.30">
    <property type="entry name" value="Dipeptidylpeptidase IV, N-terminal domain"/>
    <property type="match status" value="1"/>
</dbReference>
<dbReference type="SUPFAM" id="SSF53474">
    <property type="entry name" value="alpha/beta-Hydrolases"/>
    <property type="match status" value="1"/>
</dbReference>
<dbReference type="GO" id="GO:0008239">
    <property type="term" value="F:dipeptidyl-peptidase activity"/>
    <property type="evidence" value="ECO:0007669"/>
    <property type="project" value="TreeGrafter"/>
</dbReference>
<feature type="domain" description="Peptidase S9 prolyl oligopeptidase catalytic" evidence="15">
    <location>
        <begin position="691"/>
        <end position="891"/>
    </location>
</feature>